<keyword evidence="8" id="KW-1185">Reference proteome</keyword>
<gene>
    <name evidence="7" type="ORF">HMPREF0870_01945</name>
</gene>
<proteinExistence type="inferred from homology"/>
<evidence type="ECO:0000256" key="6">
    <source>
        <dbReference type="ARBA" id="ARBA00031723"/>
    </source>
</evidence>
<comment type="similarity">
    <text evidence="2">Belongs to the CRISPR-associated Csm2 family.</text>
</comment>
<dbReference type="Proteomes" id="UP000010412">
    <property type="component" value="Unassembled WGS sequence"/>
</dbReference>
<evidence type="ECO:0000256" key="4">
    <source>
        <dbReference type="ARBA" id="ARBA00022884"/>
    </source>
</evidence>
<sequence>MAQDTFNWSLDLVKVAEAVINKLDKNKNGNAFLLKYAQLRKILSSVVAIKNKLSVAQRKSKAFDELPDDIAMEVRFLKTTLLYQAGRIEESVGRGKKVYPVKQLIDISKLLNMIEDIGTDVKRFDLLCKYVEALVAFYKYRSVELSQSPEPTFNTNQNNRPSFGNR</sequence>
<keyword evidence="5" id="KW-0051">Antiviral defense</keyword>
<evidence type="ECO:0000256" key="2">
    <source>
        <dbReference type="ARBA" id="ARBA00006896"/>
    </source>
</evidence>
<organism evidence="7 8">
    <name type="scientific">Veillonella atypica KON</name>
    <dbReference type="NCBI Taxonomy" id="1128111"/>
    <lineage>
        <taxon>Bacteria</taxon>
        <taxon>Bacillati</taxon>
        <taxon>Bacillota</taxon>
        <taxon>Negativicutes</taxon>
        <taxon>Veillonellales</taxon>
        <taxon>Veillonellaceae</taxon>
        <taxon>Veillonella</taxon>
    </lineage>
</organism>
<dbReference type="EMBL" id="AMEX01000063">
    <property type="protein sequence ID" value="EKY17210.1"/>
    <property type="molecule type" value="Genomic_DNA"/>
</dbReference>
<reference evidence="7 8" key="1">
    <citation type="submission" date="2012-05" db="EMBL/GenBank/DDBJ databases">
        <authorList>
            <person name="Weinstock G."/>
            <person name="Sodergren E."/>
            <person name="Lobos E.A."/>
            <person name="Fulton L."/>
            <person name="Fulton R."/>
            <person name="Courtney L."/>
            <person name="Fronick C."/>
            <person name="O'Laughlin M."/>
            <person name="Godfrey J."/>
            <person name="Wilson R.M."/>
            <person name="Miner T."/>
            <person name="Farmer C."/>
            <person name="Delehaunty K."/>
            <person name="Cordes M."/>
            <person name="Minx P."/>
            <person name="Tomlinson C."/>
            <person name="Chen J."/>
            <person name="Wollam A."/>
            <person name="Pepin K.H."/>
            <person name="Bhonagiri V."/>
            <person name="Zhang X."/>
            <person name="Suruliraj S."/>
            <person name="Warren W."/>
            <person name="Mitreva M."/>
            <person name="Mardis E.R."/>
            <person name="Wilson R.K."/>
        </authorList>
    </citation>
    <scope>NUCLEOTIDE SEQUENCE [LARGE SCALE GENOMIC DNA]</scope>
    <source>
        <strain evidence="7 8">KON</strain>
    </source>
</reference>
<dbReference type="Pfam" id="PF03750">
    <property type="entry name" value="Csm2_III-A"/>
    <property type="match status" value="1"/>
</dbReference>
<evidence type="ECO:0000256" key="3">
    <source>
        <dbReference type="ARBA" id="ARBA00016118"/>
    </source>
</evidence>
<evidence type="ECO:0000256" key="5">
    <source>
        <dbReference type="ARBA" id="ARBA00023118"/>
    </source>
</evidence>
<accession>A0ABN0II03</accession>
<name>A0ABN0II03_9FIRM</name>
<evidence type="ECO:0000313" key="8">
    <source>
        <dbReference type="Proteomes" id="UP000010412"/>
    </source>
</evidence>
<comment type="function">
    <text evidence="1">This subunit may be involved in monitoring complementarity of crRNA and target RNA.</text>
</comment>
<dbReference type="RefSeq" id="WP_005382913.1">
    <property type="nucleotide sequence ID" value="NZ_PPDE01000010.1"/>
</dbReference>
<keyword evidence="4" id="KW-0694">RNA-binding</keyword>
<protein>
    <recommendedName>
        <fullName evidence="3">CRISPR system Cms protein Csm2</fullName>
    </recommendedName>
    <alternativeName>
        <fullName evidence="6">CRISPR type III A-associated protein Csm2</fullName>
    </alternativeName>
</protein>
<evidence type="ECO:0000313" key="7">
    <source>
        <dbReference type="EMBL" id="EKY17210.1"/>
    </source>
</evidence>
<dbReference type="InterPro" id="IPR010149">
    <property type="entry name" value="CRISPR-assoc_prot_Csm2_III-A"/>
</dbReference>
<evidence type="ECO:0000256" key="1">
    <source>
        <dbReference type="ARBA" id="ARBA00003640"/>
    </source>
</evidence>
<dbReference type="NCBIfam" id="TIGR01870">
    <property type="entry name" value="cas_TM1810_Csm2"/>
    <property type="match status" value="1"/>
</dbReference>
<comment type="caution">
    <text evidence="7">The sequence shown here is derived from an EMBL/GenBank/DDBJ whole genome shotgun (WGS) entry which is preliminary data.</text>
</comment>